<evidence type="ECO:0000313" key="9">
    <source>
        <dbReference type="EMBL" id="SHE45988.1"/>
    </source>
</evidence>
<dbReference type="NCBIfam" id="TIGR01910">
    <property type="entry name" value="DapE-ArgE"/>
    <property type="match status" value="1"/>
</dbReference>
<dbReference type="GO" id="GO:0008777">
    <property type="term" value="F:acetylornithine deacetylase activity"/>
    <property type="evidence" value="ECO:0007669"/>
    <property type="project" value="TreeGrafter"/>
</dbReference>
<dbReference type="AlphaFoldDB" id="A0A1M4TNI7"/>
<dbReference type="Gene3D" id="3.40.630.10">
    <property type="entry name" value="Zn peptidases"/>
    <property type="match status" value="1"/>
</dbReference>
<feature type="domain" description="Peptidase M20 dimerisation" evidence="8">
    <location>
        <begin position="160"/>
        <end position="261"/>
    </location>
</feature>
<dbReference type="Pfam" id="PF01546">
    <property type="entry name" value="Peptidase_M20"/>
    <property type="match status" value="1"/>
</dbReference>
<dbReference type="EMBL" id="FQUR01000007">
    <property type="protein sequence ID" value="SHE45988.1"/>
    <property type="molecule type" value="Genomic_DNA"/>
</dbReference>
<organism evidence="9 10">
    <name type="scientific">Thermoanaerobacter uzonensis DSM 18761</name>
    <dbReference type="NCBI Taxonomy" id="1123369"/>
    <lineage>
        <taxon>Bacteria</taxon>
        <taxon>Bacillati</taxon>
        <taxon>Bacillota</taxon>
        <taxon>Clostridia</taxon>
        <taxon>Thermoanaerobacterales</taxon>
        <taxon>Thermoanaerobacteraceae</taxon>
        <taxon>Thermoanaerobacter</taxon>
    </lineage>
</organism>
<evidence type="ECO:0000256" key="5">
    <source>
        <dbReference type="ARBA" id="ARBA00022801"/>
    </source>
</evidence>
<dbReference type="InterPro" id="IPR050072">
    <property type="entry name" value="Peptidase_M20A"/>
</dbReference>
<keyword evidence="10" id="KW-1185">Reference proteome</keyword>
<evidence type="ECO:0000256" key="6">
    <source>
        <dbReference type="ARBA" id="ARBA00022833"/>
    </source>
</evidence>
<comment type="cofactor">
    <cofactor evidence="1">
        <name>Co(2+)</name>
        <dbReference type="ChEBI" id="CHEBI:48828"/>
    </cofactor>
</comment>
<gene>
    <name evidence="9" type="ORF">SAMN02745195_00425</name>
</gene>
<protein>
    <submittedName>
        <fullName evidence="9">Succinyl-diaminopimelate desuccinylase</fullName>
    </submittedName>
</protein>
<proteinExistence type="inferred from homology"/>
<keyword evidence="4" id="KW-0479">Metal-binding</keyword>
<evidence type="ECO:0000256" key="4">
    <source>
        <dbReference type="ARBA" id="ARBA00022723"/>
    </source>
</evidence>
<dbReference type="InterPro" id="IPR010182">
    <property type="entry name" value="ArgE/DapE"/>
</dbReference>
<sequence length="353" mass="39220">MDTKKLLTELIKIKSIEKASANYAIEYCYNYLLENGLSSKIIENNGYKSLICEIGSGEKKIILNGHLDVVEADKEQFEPYEYNGRIYGRGSADMKGAVAAMIDTMIEIKDMNLPCNVQLQLVSDEETGGENCSKYLAENGYRGDFVICGEPTNLGIGIQAKGILQIDITVQGKSAHSSRPWEGENAILKACDIFNAIKKLPFTTQKSEFYEGPSINLSKIEGGNIYNKVPDLCKIGIDIRFLPGQNPEKILSQIESVAGKNVKIHSYGDAVVTKPDDEYVKKLKSIISNHVNTTVKIFGQHGSADTKFFSKYNIPAVEFGPIGANWHGKDEYVEIESINTYKKILKDFIFSIK</sequence>
<keyword evidence="7" id="KW-0170">Cobalt</keyword>
<dbReference type="PANTHER" id="PTHR43808:SF31">
    <property type="entry name" value="N-ACETYL-L-CITRULLINE DEACETYLASE"/>
    <property type="match status" value="1"/>
</dbReference>
<comment type="similarity">
    <text evidence="3">Belongs to the peptidase M20A family.</text>
</comment>
<dbReference type="SUPFAM" id="SSF55031">
    <property type="entry name" value="Bacterial exopeptidase dimerisation domain"/>
    <property type="match status" value="1"/>
</dbReference>
<keyword evidence="6" id="KW-0862">Zinc</keyword>
<dbReference type="PANTHER" id="PTHR43808">
    <property type="entry name" value="ACETYLORNITHINE DEACETYLASE"/>
    <property type="match status" value="1"/>
</dbReference>
<accession>A0A1M4TNI7</accession>
<dbReference type="InterPro" id="IPR011650">
    <property type="entry name" value="Peptidase_M20_dimer"/>
</dbReference>
<dbReference type="GO" id="GO:0046872">
    <property type="term" value="F:metal ion binding"/>
    <property type="evidence" value="ECO:0007669"/>
    <property type="project" value="UniProtKB-KW"/>
</dbReference>
<dbReference type="RefSeq" id="WP_072967066.1">
    <property type="nucleotide sequence ID" value="NZ_FQUR01000007.1"/>
</dbReference>
<evidence type="ECO:0000256" key="3">
    <source>
        <dbReference type="ARBA" id="ARBA00006247"/>
    </source>
</evidence>
<dbReference type="GO" id="GO:0006526">
    <property type="term" value="P:L-arginine biosynthetic process"/>
    <property type="evidence" value="ECO:0007669"/>
    <property type="project" value="TreeGrafter"/>
</dbReference>
<dbReference type="InterPro" id="IPR002933">
    <property type="entry name" value="Peptidase_M20"/>
</dbReference>
<evidence type="ECO:0000256" key="7">
    <source>
        <dbReference type="ARBA" id="ARBA00023285"/>
    </source>
</evidence>
<dbReference type="InterPro" id="IPR036264">
    <property type="entry name" value="Bact_exopeptidase_dim_dom"/>
</dbReference>
<keyword evidence="5" id="KW-0378">Hydrolase</keyword>
<evidence type="ECO:0000256" key="1">
    <source>
        <dbReference type="ARBA" id="ARBA00001941"/>
    </source>
</evidence>
<comment type="cofactor">
    <cofactor evidence="2">
        <name>Zn(2+)</name>
        <dbReference type="ChEBI" id="CHEBI:29105"/>
    </cofactor>
</comment>
<dbReference type="Pfam" id="PF07687">
    <property type="entry name" value="M20_dimer"/>
    <property type="match status" value="1"/>
</dbReference>
<name>A0A1M4TNI7_9THEO</name>
<evidence type="ECO:0000313" key="10">
    <source>
        <dbReference type="Proteomes" id="UP000184127"/>
    </source>
</evidence>
<evidence type="ECO:0000256" key="2">
    <source>
        <dbReference type="ARBA" id="ARBA00001947"/>
    </source>
</evidence>
<dbReference type="Gene3D" id="3.30.70.360">
    <property type="match status" value="1"/>
</dbReference>
<dbReference type="Proteomes" id="UP000184127">
    <property type="component" value="Unassembled WGS sequence"/>
</dbReference>
<reference evidence="10" key="1">
    <citation type="submission" date="2016-11" db="EMBL/GenBank/DDBJ databases">
        <authorList>
            <person name="Varghese N."/>
            <person name="Submissions S."/>
        </authorList>
    </citation>
    <scope>NUCLEOTIDE SEQUENCE [LARGE SCALE GENOMIC DNA]</scope>
    <source>
        <strain evidence="10">DSM 18761</strain>
    </source>
</reference>
<evidence type="ECO:0000259" key="8">
    <source>
        <dbReference type="Pfam" id="PF07687"/>
    </source>
</evidence>
<dbReference type="SUPFAM" id="SSF53187">
    <property type="entry name" value="Zn-dependent exopeptidases"/>
    <property type="match status" value="1"/>
</dbReference>